<dbReference type="Pfam" id="PF00226">
    <property type="entry name" value="DnaJ"/>
    <property type="match status" value="1"/>
</dbReference>
<sequence>MRPSVPQTAGRALRSGLKEVSKFQTSRAPYVCASCRNTFTRTPARLPLQPVFTTRTFSTAPLRRQDAGSQPTSQETVLPQTYYDLFPDTFPSGPPPNSPFTPDLKQLRKEFIQLQAQAHPDRASADKQRQAEALSARINEAYKTLLDPLRRARYLLFQQGIDVEDESAQITDNALLMEVMEAREAVDEAEDEEGLSAVRAENDVRIAESVQVLEGCFEKADWEAAAQEAIRLRYWSNIAESIHGWEKGKGGGLNHH</sequence>
<dbReference type="Gene3D" id="1.10.287.110">
    <property type="entry name" value="DnaJ domain"/>
    <property type="match status" value="1"/>
</dbReference>
<organism evidence="4 5">
    <name type="scientific">Cladosporium halotolerans</name>
    <dbReference type="NCBI Taxonomy" id="1052096"/>
    <lineage>
        <taxon>Eukaryota</taxon>
        <taxon>Fungi</taxon>
        <taxon>Dikarya</taxon>
        <taxon>Ascomycota</taxon>
        <taxon>Pezizomycotina</taxon>
        <taxon>Dothideomycetes</taxon>
        <taxon>Dothideomycetidae</taxon>
        <taxon>Cladosporiales</taxon>
        <taxon>Cladosporiaceae</taxon>
        <taxon>Cladosporium</taxon>
    </lineage>
</organism>
<proteinExistence type="inferred from homology"/>
<dbReference type="NCBIfam" id="TIGR00714">
    <property type="entry name" value="hscB"/>
    <property type="match status" value="1"/>
</dbReference>
<dbReference type="SUPFAM" id="SSF47144">
    <property type="entry name" value="HSC20 (HSCB), C-terminal oligomerisation domain"/>
    <property type="match status" value="1"/>
</dbReference>
<dbReference type="GeneID" id="96009107"/>
<dbReference type="InterPro" id="IPR001623">
    <property type="entry name" value="DnaJ_domain"/>
</dbReference>
<keyword evidence="2" id="KW-0143">Chaperone</keyword>
<dbReference type="PROSITE" id="PS50076">
    <property type="entry name" value="DNAJ_2"/>
    <property type="match status" value="1"/>
</dbReference>
<dbReference type="InterPro" id="IPR036869">
    <property type="entry name" value="J_dom_sf"/>
</dbReference>
<dbReference type="GO" id="GO:0044571">
    <property type="term" value="P:[2Fe-2S] cluster assembly"/>
    <property type="evidence" value="ECO:0007669"/>
    <property type="project" value="InterPro"/>
</dbReference>
<evidence type="ECO:0000256" key="1">
    <source>
        <dbReference type="ARBA" id="ARBA00010476"/>
    </source>
</evidence>
<dbReference type="CDD" id="cd06257">
    <property type="entry name" value="DnaJ"/>
    <property type="match status" value="1"/>
</dbReference>
<dbReference type="Gene3D" id="1.20.1280.20">
    <property type="entry name" value="HscB, C-terminal domain"/>
    <property type="match status" value="1"/>
</dbReference>
<reference evidence="4 5" key="1">
    <citation type="journal article" date="2020" name="Microbiol. Resour. Announc.">
        <title>Draft Genome Sequence of a Cladosporium Species Isolated from the Mesophotic Ascidian Didemnum maculosum.</title>
        <authorList>
            <person name="Gioti A."/>
            <person name="Siaperas R."/>
            <person name="Nikolaivits E."/>
            <person name="Le Goff G."/>
            <person name="Ouazzani J."/>
            <person name="Kotoulas G."/>
            <person name="Topakas E."/>
        </authorList>
    </citation>
    <scope>NUCLEOTIDE SEQUENCE [LARGE SCALE GENOMIC DNA]</scope>
    <source>
        <strain evidence="4 5">TM138-S3</strain>
    </source>
</reference>
<name>A0AB34KE92_9PEZI</name>
<dbReference type="GO" id="GO:0001671">
    <property type="term" value="F:ATPase activator activity"/>
    <property type="evidence" value="ECO:0007669"/>
    <property type="project" value="InterPro"/>
</dbReference>
<dbReference type="GO" id="GO:0005739">
    <property type="term" value="C:mitochondrion"/>
    <property type="evidence" value="ECO:0007669"/>
    <property type="project" value="TreeGrafter"/>
</dbReference>
<dbReference type="EMBL" id="JAAQHG020000034">
    <property type="protein sequence ID" value="KAL1583493.1"/>
    <property type="molecule type" value="Genomic_DNA"/>
</dbReference>
<accession>A0AB34KE92</accession>
<dbReference type="InterPro" id="IPR036386">
    <property type="entry name" value="HscB_C_sf"/>
</dbReference>
<gene>
    <name evidence="4" type="ORF">WHR41_07665</name>
</gene>
<dbReference type="RefSeq" id="XP_069226600.1">
    <property type="nucleotide sequence ID" value="XM_069376269.1"/>
</dbReference>
<dbReference type="PANTHER" id="PTHR14021:SF15">
    <property type="entry name" value="IRON-SULFUR CLUSTER CO-CHAPERONE PROTEIN HSCB"/>
    <property type="match status" value="1"/>
</dbReference>
<evidence type="ECO:0000256" key="2">
    <source>
        <dbReference type="ARBA" id="ARBA00023186"/>
    </source>
</evidence>
<dbReference type="SMART" id="SM00271">
    <property type="entry name" value="DnaJ"/>
    <property type="match status" value="1"/>
</dbReference>
<comment type="caution">
    <text evidence="4">The sequence shown here is derived from an EMBL/GenBank/DDBJ whole genome shotgun (WGS) entry which is preliminary data.</text>
</comment>
<feature type="domain" description="J" evidence="3">
    <location>
        <begin position="81"/>
        <end position="158"/>
    </location>
</feature>
<dbReference type="SUPFAM" id="SSF46565">
    <property type="entry name" value="Chaperone J-domain"/>
    <property type="match status" value="1"/>
</dbReference>
<dbReference type="GO" id="GO:0051259">
    <property type="term" value="P:protein complex oligomerization"/>
    <property type="evidence" value="ECO:0007669"/>
    <property type="project" value="InterPro"/>
</dbReference>
<dbReference type="InterPro" id="IPR004640">
    <property type="entry name" value="HscB"/>
</dbReference>
<dbReference type="Proteomes" id="UP000803884">
    <property type="component" value="Unassembled WGS sequence"/>
</dbReference>
<dbReference type="InterPro" id="IPR009073">
    <property type="entry name" value="HscB_oligo_C"/>
</dbReference>
<dbReference type="AlphaFoldDB" id="A0AB34KE92"/>
<keyword evidence="5" id="KW-1185">Reference proteome</keyword>
<evidence type="ECO:0000259" key="3">
    <source>
        <dbReference type="PROSITE" id="PS50076"/>
    </source>
</evidence>
<dbReference type="PANTHER" id="PTHR14021">
    <property type="entry name" value="IRON-SULFUR CLUSTER CO-CHAPERONE PROTEIN HSCB"/>
    <property type="match status" value="1"/>
</dbReference>
<evidence type="ECO:0000313" key="4">
    <source>
        <dbReference type="EMBL" id="KAL1583493.1"/>
    </source>
</evidence>
<dbReference type="GO" id="GO:0051087">
    <property type="term" value="F:protein-folding chaperone binding"/>
    <property type="evidence" value="ECO:0007669"/>
    <property type="project" value="InterPro"/>
</dbReference>
<dbReference type="Pfam" id="PF07743">
    <property type="entry name" value="HSCB_C"/>
    <property type="match status" value="1"/>
</dbReference>
<evidence type="ECO:0000313" key="5">
    <source>
        <dbReference type="Proteomes" id="UP000803884"/>
    </source>
</evidence>
<protein>
    <recommendedName>
        <fullName evidence="3">J domain-containing protein</fullName>
    </recommendedName>
</protein>
<comment type="similarity">
    <text evidence="1">Belongs to the HscB family.</text>
</comment>